<evidence type="ECO:0000256" key="1">
    <source>
        <dbReference type="ARBA" id="ARBA00004141"/>
    </source>
</evidence>
<feature type="transmembrane region" description="Helical" evidence="8">
    <location>
        <begin position="601"/>
        <end position="623"/>
    </location>
</feature>
<feature type="transmembrane region" description="Helical" evidence="8">
    <location>
        <begin position="423"/>
        <end position="443"/>
    </location>
</feature>
<feature type="transmembrane region" description="Helical" evidence="8">
    <location>
        <begin position="159"/>
        <end position="176"/>
    </location>
</feature>
<organism evidence="9">
    <name type="scientific">Lepeophtheirus salmonis</name>
    <name type="common">Salmon louse</name>
    <name type="synonym">Caligus salmonis</name>
    <dbReference type="NCBI Taxonomy" id="72036"/>
    <lineage>
        <taxon>Eukaryota</taxon>
        <taxon>Metazoa</taxon>
        <taxon>Ecdysozoa</taxon>
        <taxon>Arthropoda</taxon>
        <taxon>Crustacea</taxon>
        <taxon>Multicrustacea</taxon>
        <taxon>Hexanauplia</taxon>
        <taxon>Copepoda</taxon>
        <taxon>Siphonostomatoida</taxon>
        <taxon>Caligidae</taxon>
        <taxon>Lepeophtheirus</taxon>
    </lineage>
</organism>
<reference evidence="9" key="1">
    <citation type="submission" date="2014-05" db="EMBL/GenBank/DDBJ databases">
        <authorList>
            <person name="Chronopoulou M."/>
        </authorList>
    </citation>
    <scope>NUCLEOTIDE SEQUENCE</scope>
    <source>
        <tissue evidence="9">Whole organism</tissue>
    </source>
</reference>
<protein>
    <recommendedName>
        <fullName evidence="10">Urea-proton symporter DUR3</fullName>
    </recommendedName>
</protein>
<dbReference type="InterPro" id="IPR031155">
    <property type="entry name" value="DUR"/>
</dbReference>
<keyword evidence="4 8" id="KW-0812">Transmembrane</keyword>
<dbReference type="CDD" id="cd11476">
    <property type="entry name" value="SLC5sbd_DUR3"/>
    <property type="match status" value="1"/>
</dbReference>
<feature type="transmembrane region" description="Helical" evidence="8">
    <location>
        <begin position="477"/>
        <end position="497"/>
    </location>
</feature>
<keyword evidence="3" id="KW-0813">Transport</keyword>
<dbReference type="GO" id="GO:0015204">
    <property type="term" value="F:urea transmembrane transporter activity"/>
    <property type="evidence" value="ECO:0007669"/>
    <property type="project" value="InterPro"/>
</dbReference>
<feature type="transmembrane region" description="Helical" evidence="8">
    <location>
        <begin position="643"/>
        <end position="664"/>
    </location>
</feature>
<dbReference type="AlphaFoldDB" id="A0A0K2TLS5"/>
<keyword evidence="6 8" id="KW-0472">Membrane</keyword>
<evidence type="ECO:0000256" key="7">
    <source>
        <dbReference type="RuleBase" id="RU362091"/>
    </source>
</evidence>
<dbReference type="InterPro" id="IPR038377">
    <property type="entry name" value="Na/Glc_symporter_sf"/>
</dbReference>
<feature type="transmembrane region" description="Helical" evidence="8">
    <location>
        <begin position="207"/>
        <end position="228"/>
    </location>
</feature>
<dbReference type="EMBL" id="HACA01009697">
    <property type="protein sequence ID" value="CDW27058.1"/>
    <property type="molecule type" value="Transcribed_RNA"/>
</dbReference>
<feature type="transmembrane region" description="Helical" evidence="8">
    <location>
        <begin position="517"/>
        <end position="540"/>
    </location>
</feature>
<evidence type="ECO:0000256" key="6">
    <source>
        <dbReference type="ARBA" id="ARBA00023136"/>
    </source>
</evidence>
<dbReference type="Pfam" id="PF00474">
    <property type="entry name" value="SSF"/>
    <property type="match status" value="1"/>
</dbReference>
<feature type="transmembrane region" description="Helical" evidence="8">
    <location>
        <begin position="249"/>
        <end position="277"/>
    </location>
</feature>
<dbReference type="PROSITE" id="PS00457">
    <property type="entry name" value="NA_SOLUT_SYMP_2"/>
    <property type="match status" value="1"/>
</dbReference>
<keyword evidence="5 8" id="KW-1133">Transmembrane helix</keyword>
<evidence type="ECO:0000256" key="8">
    <source>
        <dbReference type="SAM" id="Phobius"/>
    </source>
</evidence>
<sequence>MDLVCNPSPILNCGKQSKSPSVKSLFQTLSIYSYYLRNISKYGISGPYWYAGGAAIQIILFSILSIMLKTRAPGAKTFLQVIKARFGKRTHLVFCSFAFFTNLIVMMSLTIAGTTVLNSLVKGLSPELSAMLLAAVIGGYTLIGGLGATFYVSYFNTMLIFVLIIMLVVEVFYNPYDNPNNPFGSAAAVYEYISCWKSPEGNKDESYLTFFSTGGIVFGIVNIVGNFGTVFCDQAYWQSSVAAKPLQGVWGFILGGLTWFAVPFSLATTMGLAYLGLSSAQGAPMLTDEDVAKGLTAPLVAQKLLGTTGEYSMLFLILMAVMSTGSAEVIAVSSIIIYDVYQTYLYPFRKDLKDGQCIICGKFYRGSSSVDLCVCPSCKKCSGCHNDNLIRSQSDSLVKPPFTCSVHKDYKAYQEKLLNYKNWCIVACTLLSIPLCLFCWAVNLNLTWTYYFTGILISSSVFPIALSILWSRTTSHGAVGGIVGGCLCGMSSWLTYASQFEGGLSADTFLKNTGEEFPMLLGNITAIGCGAMFAIGVSLLTRPKMSEEEVEMEWEKTRDIDNPLSPWVEIYKGELNLEEGNHFHERPALNLIIRKFRAAKITAYIAGLFFTIMFIFVWPGSMLSLGVFDYSAFNAWTIVSRGWGFIAATFIILVPLIQEGLAIWKQHKSNVAKSMKNNNT</sequence>
<evidence type="ECO:0000256" key="5">
    <source>
        <dbReference type="ARBA" id="ARBA00022989"/>
    </source>
</evidence>
<evidence type="ECO:0000313" key="9">
    <source>
        <dbReference type="EMBL" id="CDW27058.1"/>
    </source>
</evidence>
<dbReference type="Gene3D" id="1.20.1730.10">
    <property type="entry name" value="Sodium/glucose cotransporter"/>
    <property type="match status" value="1"/>
</dbReference>
<evidence type="ECO:0000256" key="4">
    <source>
        <dbReference type="ARBA" id="ARBA00022692"/>
    </source>
</evidence>
<proteinExistence type="inferred from homology"/>
<dbReference type="InterPro" id="IPR001734">
    <property type="entry name" value="Na/solute_symporter"/>
</dbReference>
<name>A0A0K2TLS5_LEPSM</name>
<comment type="subcellular location">
    <subcellularLocation>
        <location evidence="1">Membrane</location>
        <topology evidence="1">Multi-pass membrane protein</topology>
    </subcellularLocation>
</comment>
<evidence type="ECO:0008006" key="10">
    <source>
        <dbReference type="Google" id="ProtNLM"/>
    </source>
</evidence>
<feature type="transmembrane region" description="Helical" evidence="8">
    <location>
        <begin position="449"/>
        <end position="470"/>
    </location>
</feature>
<evidence type="ECO:0000256" key="2">
    <source>
        <dbReference type="ARBA" id="ARBA00006434"/>
    </source>
</evidence>
<dbReference type="InterPro" id="IPR018212">
    <property type="entry name" value="Na/solute_symporter_CS"/>
</dbReference>
<feature type="transmembrane region" description="Helical" evidence="8">
    <location>
        <begin position="48"/>
        <end position="68"/>
    </location>
</feature>
<dbReference type="PANTHER" id="PTHR46154">
    <property type="match status" value="1"/>
</dbReference>
<feature type="transmembrane region" description="Helical" evidence="8">
    <location>
        <begin position="313"/>
        <end position="341"/>
    </location>
</feature>
<dbReference type="PROSITE" id="PS50283">
    <property type="entry name" value="NA_SOLUT_SYMP_3"/>
    <property type="match status" value="1"/>
</dbReference>
<dbReference type="PANTHER" id="PTHR46154:SF4">
    <property type="entry name" value="UREA ACTIVE TRANSPORTER"/>
    <property type="match status" value="1"/>
</dbReference>
<accession>A0A0K2TLS5</accession>
<dbReference type="OrthoDB" id="6360569at2759"/>
<comment type="similarity">
    <text evidence="2 7">Belongs to the sodium:solute symporter (SSF) (TC 2.A.21) family.</text>
</comment>
<feature type="transmembrane region" description="Helical" evidence="8">
    <location>
        <begin position="131"/>
        <end position="152"/>
    </location>
</feature>
<feature type="transmembrane region" description="Helical" evidence="8">
    <location>
        <begin position="89"/>
        <end position="111"/>
    </location>
</feature>
<dbReference type="GO" id="GO:0005886">
    <property type="term" value="C:plasma membrane"/>
    <property type="evidence" value="ECO:0007669"/>
    <property type="project" value="TreeGrafter"/>
</dbReference>
<evidence type="ECO:0000256" key="3">
    <source>
        <dbReference type="ARBA" id="ARBA00022448"/>
    </source>
</evidence>